<evidence type="ECO:0000313" key="2">
    <source>
        <dbReference type="EMBL" id="KAB1185071.1"/>
    </source>
</evidence>
<feature type="transmembrane region" description="Helical" evidence="1">
    <location>
        <begin position="43"/>
        <end position="64"/>
    </location>
</feature>
<dbReference type="EMBL" id="VZUS01000005">
    <property type="protein sequence ID" value="KAB1185071.1"/>
    <property type="molecule type" value="Genomic_DNA"/>
</dbReference>
<sequence>MGRRDSLDVDIFQPLWAAGWQWLWIVAGGLFLGGYFIFEFGDLLEGAGIILGSVALAALGIRYVDTNYEAVLDSGTEQAQSALLDLVGFDDDSVVSSTSTAGQTLFLVEPAREYHLTTLAVGDDSFVVHDDATVSLAHRYYTVGDDAHTYAYESIESVGFDAGTLRITSTDGSTASHELPDVPTSALSAVRERMSGIERDD</sequence>
<keyword evidence="1" id="KW-0472">Membrane</keyword>
<accession>A0A643JRB9</accession>
<organism evidence="2">
    <name type="scientific">Haloferax sp. CBA1149</name>
    <dbReference type="NCBI Taxonomy" id="2650753"/>
    <lineage>
        <taxon>Archaea</taxon>
        <taxon>Methanobacteriati</taxon>
        <taxon>Methanobacteriota</taxon>
        <taxon>Stenosarchaea group</taxon>
        <taxon>Halobacteria</taxon>
        <taxon>Halobacteriales</taxon>
        <taxon>Haloferacaceae</taxon>
        <taxon>Haloferax</taxon>
    </lineage>
</organism>
<feature type="transmembrane region" description="Helical" evidence="1">
    <location>
        <begin position="20"/>
        <end position="38"/>
    </location>
</feature>
<dbReference type="RefSeq" id="WP_151139782.1">
    <property type="nucleotide sequence ID" value="NZ_VZUS01000005.1"/>
</dbReference>
<proteinExistence type="predicted"/>
<dbReference type="AlphaFoldDB" id="A0A643JRB9"/>
<evidence type="ECO:0000256" key="1">
    <source>
        <dbReference type="SAM" id="Phobius"/>
    </source>
</evidence>
<comment type="caution">
    <text evidence="2">The sequence shown here is derived from an EMBL/GenBank/DDBJ whole genome shotgun (WGS) entry which is preliminary data.</text>
</comment>
<evidence type="ECO:0008006" key="3">
    <source>
        <dbReference type="Google" id="ProtNLM"/>
    </source>
</evidence>
<protein>
    <recommendedName>
        <fullName evidence="3">PH domain-containing protein</fullName>
    </recommendedName>
</protein>
<gene>
    <name evidence="2" type="ORF">Hfx1149_16240</name>
</gene>
<keyword evidence="1" id="KW-0812">Transmembrane</keyword>
<name>A0A643JRB9_9EURY</name>
<reference evidence="2" key="1">
    <citation type="submission" date="2019-09" db="EMBL/GenBank/DDBJ databases">
        <title>Genomic analysis of Haloferax sp. CBA1149.</title>
        <authorList>
            <person name="Roh S.W."/>
        </authorList>
    </citation>
    <scope>NUCLEOTIDE SEQUENCE</scope>
    <source>
        <strain evidence="2">CBA1149</strain>
    </source>
</reference>
<keyword evidence="1" id="KW-1133">Transmembrane helix</keyword>